<proteinExistence type="predicted"/>
<gene>
    <name evidence="2" type="ORF">EGYM00392_LOCUS37900</name>
    <name evidence="3" type="ORF">EGYM00392_LOCUS37901</name>
</gene>
<name>A0A6U8H220_9EUGL</name>
<dbReference type="EMBL" id="HBGA01101721">
    <property type="protein sequence ID" value="CAD9026770.1"/>
    <property type="molecule type" value="Transcribed_RNA"/>
</dbReference>
<accession>A0A6U8H220</accession>
<evidence type="ECO:0000313" key="3">
    <source>
        <dbReference type="EMBL" id="CAD9026771.1"/>
    </source>
</evidence>
<feature type="region of interest" description="Disordered" evidence="1">
    <location>
        <begin position="75"/>
        <end position="102"/>
    </location>
</feature>
<organism evidence="2">
    <name type="scientific">Eutreptiella gymnastica</name>
    <dbReference type="NCBI Taxonomy" id="73025"/>
    <lineage>
        <taxon>Eukaryota</taxon>
        <taxon>Discoba</taxon>
        <taxon>Euglenozoa</taxon>
        <taxon>Euglenida</taxon>
        <taxon>Spirocuta</taxon>
        <taxon>Euglenophyceae</taxon>
        <taxon>Eutreptiales</taxon>
        <taxon>Eutreptiaceae</taxon>
        <taxon>Eutreptiella</taxon>
    </lineage>
</organism>
<sequence length="102" mass="10966">MYSGMRKGEGYGQHGEDNQGQDAPDAREQHNAGEWAEGMDWEWGGVQGSTHSVCIAVRGSEWLVSSQRHWLWATTSQPEGGATGYASQGARGRSSLSKVLGA</sequence>
<feature type="compositionally biased region" description="Basic and acidic residues" evidence="1">
    <location>
        <begin position="1"/>
        <end position="17"/>
    </location>
</feature>
<evidence type="ECO:0000313" key="2">
    <source>
        <dbReference type="EMBL" id="CAD9026770.1"/>
    </source>
</evidence>
<protein>
    <submittedName>
        <fullName evidence="2">Uncharacterized protein</fullName>
    </submittedName>
</protein>
<evidence type="ECO:0000256" key="1">
    <source>
        <dbReference type="SAM" id="MobiDB-lite"/>
    </source>
</evidence>
<dbReference type="EMBL" id="HBGA01101722">
    <property type="protein sequence ID" value="CAD9026771.1"/>
    <property type="molecule type" value="Transcribed_RNA"/>
</dbReference>
<dbReference type="AlphaFoldDB" id="A0A6U8H220"/>
<feature type="region of interest" description="Disordered" evidence="1">
    <location>
        <begin position="1"/>
        <end position="36"/>
    </location>
</feature>
<reference evidence="2" key="1">
    <citation type="submission" date="2021-01" db="EMBL/GenBank/DDBJ databases">
        <authorList>
            <person name="Corre E."/>
            <person name="Pelletier E."/>
            <person name="Niang G."/>
            <person name="Scheremetjew M."/>
            <person name="Finn R."/>
            <person name="Kale V."/>
            <person name="Holt S."/>
            <person name="Cochrane G."/>
            <person name="Meng A."/>
            <person name="Brown T."/>
            <person name="Cohen L."/>
        </authorList>
    </citation>
    <scope>NUCLEOTIDE SEQUENCE</scope>
    <source>
        <strain evidence="2">NIES-381</strain>
    </source>
</reference>